<reference evidence="1 2" key="1">
    <citation type="submission" date="2024-03" db="EMBL/GenBank/DDBJ databases">
        <title>Adaptation during the transition from Ophiocordyceps entomopathogen to insect associate is accompanied by gene loss and intensified selection.</title>
        <authorList>
            <person name="Ward C.M."/>
            <person name="Onetto C.A."/>
            <person name="Borneman A.R."/>
        </authorList>
    </citation>
    <scope>NUCLEOTIDE SEQUENCE [LARGE SCALE GENOMIC DNA]</scope>
    <source>
        <strain evidence="1">AWRI1</strain>
        <tissue evidence="1">Single Adult Female</tissue>
    </source>
</reference>
<dbReference type="Proteomes" id="UP001367676">
    <property type="component" value="Unassembled WGS sequence"/>
</dbReference>
<name>A0AAN9TC67_9HEMI</name>
<evidence type="ECO:0008006" key="3">
    <source>
        <dbReference type="Google" id="ProtNLM"/>
    </source>
</evidence>
<gene>
    <name evidence="1" type="ORF">V9T40_010311</name>
</gene>
<protein>
    <recommendedName>
        <fullName evidence="3">PWWP domain-containing protein</fullName>
    </recommendedName>
</protein>
<dbReference type="AlphaFoldDB" id="A0AAN9TC67"/>
<evidence type="ECO:0000313" key="1">
    <source>
        <dbReference type="EMBL" id="KAK7578106.1"/>
    </source>
</evidence>
<comment type="caution">
    <text evidence="1">The sequence shown here is derived from an EMBL/GenBank/DDBJ whole genome shotgun (WGS) entry which is preliminary data.</text>
</comment>
<accession>A0AAN9TC67</accession>
<dbReference type="EMBL" id="JBBCAQ010000035">
    <property type="protein sequence ID" value="KAK7578106.1"/>
    <property type="molecule type" value="Genomic_DNA"/>
</dbReference>
<keyword evidence="2" id="KW-1185">Reference proteome</keyword>
<organism evidence="1 2">
    <name type="scientific">Parthenolecanium corni</name>
    <dbReference type="NCBI Taxonomy" id="536013"/>
    <lineage>
        <taxon>Eukaryota</taxon>
        <taxon>Metazoa</taxon>
        <taxon>Ecdysozoa</taxon>
        <taxon>Arthropoda</taxon>
        <taxon>Hexapoda</taxon>
        <taxon>Insecta</taxon>
        <taxon>Pterygota</taxon>
        <taxon>Neoptera</taxon>
        <taxon>Paraneoptera</taxon>
        <taxon>Hemiptera</taxon>
        <taxon>Sternorrhyncha</taxon>
        <taxon>Coccoidea</taxon>
        <taxon>Coccidae</taxon>
        <taxon>Parthenolecanium</taxon>
    </lineage>
</organism>
<proteinExistence type="predicted"/>
<sequence>MVLVRHGDGLLWPAIITQLNEGSAKAEITHIYPDEEEPLDHPLNDVVFKDLIYKFPPNIRRVLQEAQQATFGPMASAKDHYIGVLQYAIDHFEKTFGASKEEDGPDIARLPVLSTGSPPPPDRHDVRTVRPFPNPESYGIPINLASARGIRRLYFVMDRCSATKLANRFGDNLPPDVGIVCEDHPQWLFNTHYKFEKHWVYVHILPQLPPDDDDAEPVGAG</sequence>
<evidence type="ECO:0000313" key="2">
    <source>
        <dbReference type="Proteomes" id="UP001367676"/>
    </source>
</evidence>